<dbReference type="Proteomes" id="UP001189757">
    <property type="component" value="Unassembled WGS sequence"/>
</dbReference>
<dbReference type="PROSITE" id="PS51257">
    <property type="entry name" value="PROKAR_LIPOPROTEIN"/>
    <property type="match status" value="1"/>
</dbReference>
<feature type="chain" id="PRO_5046923343" description="Lipoprotein" evidence="2">
    <location>
        <begin position="29"/>
        <end position="229"/>
    </location>
</feature>
<gene>
    <name evidence="3" type="ORF">LMG18101_00455</name>
</gene>
<keyword evidence="2" id="KW-0732">Signal</keyword>
<feature type="signal peptide" evidence="2">
    <location>
        <begin position="1"/>
        <end position="28"/>
    </location>
</feature>
<comment type="caution">
    <text evidence="3">The sequence shown here is derived from an EMBL/GenBank/DDBJ whole genome shotgun (WGS) entry which is preliminary data.</text>
</comment>
<name>A0ABM9K0N4_9RALS</name>
<proteinExistence type="predicted"/>
<evidence type="ECO:0000256" key="1">
    <source>
        <dbReference type="SAM" id="MobiDB-lite"/>
    </source>
</evidence>
<sequence>MRMMQRCTPLLAIVAMATGCLMSGPAHAAVNSDAPKTCAAPDAGYTVERSVRGPIGKPDTVDVCVDVLTPKNNPDGDRRMRFYTGGKLSLASNDITMCQECGGMIADPLVALEIKRGSLFVSNLGGSRERWGEDWVFTMRDGRWVVAGWTLHSRDTMTGLQERYSVNALTGEVRSDYVPPDRPEPDDTSSKRPSHLTCTLPNAWRTPAIDQLAKIRTHGWDCAKLAKSK</sequence>
<feature type="region of interest" description="Disordered" evidence="1">
    <location>
        <begin position="174"/>
        <end position="197"/>
    </location>
</feature>
<feature type="compositionally biased region" description="Basic and acidic residues" evidence="1">
    <location>
        <begin position="174"/>
        <end position="190"/>
    </location>
</feature>
<keyword evidence="4" id="KW-1185">Reference proteome</keyword>
<evidence type="ECO:0008006" key="5">
    <source>
        <dbReference type="Google" id="ProtNLM"/>
    </source>
</evidence>
<organism evidence="3 4">
    <name type="scientific">Ralstonia flaminis</name>
    <dbReference type="NCBI Taxonomy" id="3058597"/>
    <lineage>
        <taxon>Bacteria</taxon>
        <taxon>Pseudomonadati</taxon>
        <taxon>Pseudomonadota</taxon>
        <taxon>Betaproteobacteria</taxon>
        <taxon>Burkholderiales</taxon>
        <taxon>Burkholderiaceae</taxon>
        <taxon>Ralstonia</taxon>
    </lineage>
</organism>
<dbReference type="EMBL" id="CATZLL010000001">
    <property type="protein sequence ID" value="CAJ0808875.1"/>
    <property type="molecule type" value="Genomic_DNA"/>
</dbReference>
<evidence type="ECO:0000256" key="2">
    <source>
        <dbReference type="SAM" id="SignalP"/>
    </source>
</evidence>
<reference evidence="3 4" key="1">
    <citation type="submission" date="2023-07" db="EMBL/GenBank/DDBJ databases">
        <authorList>
            <person name="Peeters C."/>
        </authorList>
    </citation>
    <scope>NUCLEOTIDE SEQUENCE [LARGE SCALE GENOMIC DNA]</scope>
    <source>
        <strain evidence="3 4">LMG 18101</strain>
    </source>
</reference>
<accession>A0ABM9K0N4</accession>
<evidence type="ECO:0000313" key="4">
    <source>
        <dbReference type="Proteomes" id="UP001189757"/>
    </source>
</evidence>
<protein>
    <recommendedName>
        <fullName evidence="5">Lipoprotein</fullName>
    </recommendedName>
</protein>
<dbReference type="RefSeq" id="WP_316679967.1">
    <property type="nucleotide sequence ID" value="NZ_CATZLL010000001.1"/>
</dbReference>
<evidence type="ECO:0000313" key="3">
    <source>
        <dbReference type="EMBL" id="CAJ0808875.1"/>
    </source>
</evidence>